<accession>A0A246HL85</accession>
<dbReference type="Proteomes" id="UP000198157">
    <property type="component" value="Unassembled WGS sequence"/>
</dbReference>
<dbReference type="SUPFAM" id="SSF56645">
    <property type="entry name" value="Acyl-CoA dehydrogenase NM domain-like"/>
    <property type="match status" value="1"/>
</dbReference>
<reference evidence="1 2" key="1">
    <citation type="submission" date="2017-06" db="EMBL/GenBank/DDBJ databases">
        <authorList>
            <person name="Kim H.J."/>
            <person name="Triplett B.A."/>
        </authorList>
    </citation>
    <scope>NUCLEOTIDE SEQUENCE [LARGE SCALE GENOMIC DNA]</scope>
    <source>
        <strain evidence="1 2">13146</strain>
    </source>
</reference>
<name>A0A246HL85_STEMA</name>
<evidence type="ECO:0000313" key="2">
    <source>
        <dbReference type="Proteomes" id="UP000198157"/>
    </source>
</evidence>
<organism evidence="1 2">
    <name type="scientific">Stenotrophomonas maltophilia</name>
    <name type="common">Pseudomonas maltophilia</name>
    <name type="synonym">Xanthomonas maltophilia</name>
    <dbReference type="NCBI Taxonomy" id="40324"/>
    <lineage>
        <taxon>Bacteria</taxon>
        <taxon>Pseudomonadati</taxon>
        <taxon>Pseudomonadota</taxon>
        <taxon>Gammaproteobacteria</taxon>
        <taxon>Lysobacterales</taxon>
        <taxon>Lysobacteraceae</taxon>
        <taxon>Stenotrophomonas</taxon>
        <taxon>Stenotrophomonas maltophilia group</taxon>
    </lineage>
</organism>
<proteinExistence type="predicted"/>
<gene>
    <name evidence="1" type="ORF">CEE60_12080</name>
</gene>
<dbReference type="OrthoDB" id="107064at2"/>
<dbReference type="InterPro" id="IPR046373">
    <property type="entry name" value="Acyl-CoA_Oxase/DH_mid-dom_sf"/>
</dbReference>
<protein>
    <submittedName>
        <fullName evidence="1">Acyl-CoA dehydrogenase</fullName>
    </submittedName>
</protein>
<dbReference type="GO" id="GO:0016627">
    <property type="term" value="F:oxidoreductase activity, acting on the CH-CH group of donors"/>
    <property type="evidence" value="ECO:0007669"/>
    <property type="project" value="InterPro"/>
</dbReference>
<sequence>MNAVASLVPPAAPQPVTDGDDLQAQARAWIEHQPSLPRPGSGDTLLRWQALAHIAARDLCLAKVLEAHYDAQAILEELGATMPERDQLGAVWAAEGPAATLRFDRASGTLSGDKPWCSGAGWVDHALVTVRDDGRSRLFLVPVHRASVSFLPQTWQATGMGRVPSGTARFDRVPAVEVGAADAYLQRPGFWHGGAGIAACWFGGASALAEPLLRSVRADEPGTAAGLLGEVDLALSPCASLLRELAALIDAQPDQPHQREIVRARSAVERAASLTLDRVGRALGPGPMCMDPAHARRWADLTVFIRQSHADRDWQHLGNLMHREGRTWTL</sequence>
<dbReference type="Gene3D" id="2.40.110.10">
    <property type="entry name" value="Butyryl-CoA Dehydrogenase, subunit A, domain 2"/>
    <property type="match status" value="1"/>
</dbReference>
<dbReference type="EMBL" id="NIVS01000028">
    <property type="protein sequence ID" value="OWQ52648.1"/>
    <property type="molecule type" value="Genomic_DNA"/>
</dbReference>
<dbReference type="InterPro" id="IPR009100">
    <property type="entry name" value="AcylCoA_DH/oxidase_NM_dom_sf"/>
</dbReference>
<comment type="caution">
    <text evidence="1">The sequence shown here is derived from an EMBL/GenBank/DDBJ whole genome shotgun (WGS) entry which is preliminary data.</text>
</comment>
<evidence type="ECO:0000313" key="1">
    <source>
        <dbReference type="EMBL" id="OWQ52648.1"/>
    </source>
</evidence>
<dbReference type="AlphaFoldDB" id="A0A246HL85"/>